<accession>A0ABQ9JXP3</accession>
<organism evidence="1 2">
    <name type="scientific">Molorchus minor</name>
    <dbReference type="NCBI Taxonomy" id="1323400"/>
    <lineage>
        <taxon>Eukaryota</taxon>
        <taxon>Metazoa</taxon>
        <taxon>Ecdysozoa</taxon>
        <taxon>Arthropoda</taxon>
        <taxon>Hexapoda</taxon>
        <taxon>Insecta</taxon>
        <taxon>Pterygota</taxon>
        <taxon>Neoptera</taxon>
        <taxon>Endopterygota</taxon>
        <taxon>Coleoptera</taxon>
        <taxon>Polyphaga</taxon>
        <taxon>Cucujiformia</taxon>
        <taxon>Chrysomeloidea</taxon>
        <taxon>Cerambycidae</taxon>
        <taxon>Lamiinae</taxon>
        <taxon>Monochamini</taxon>
        <taxon>Molorchus</taxon>
    </lineage>
</organism>
<sequence>MLQQQLSQPFRIRSLLINSRTLLKV</sequence>
<reference evidence="1" key="1">
    <citation type="journal article" date="2023" name="Insect Mol. Biol.">
        <title>Genome sequencing provides insights into the evolution of gene families encoding plant cell wall-degrading enzymes in longhorned beetles.</title>
        <authorList>
            <person name="Shin N.R."/>
            <person name="Okamura Y."/>
            <person name="Kirsch R."/>
            <person name="Pauchet Y."/>
        </authorList>
    </citation>
    <scope>NUCLEOTIDE SEQUENCE</scope>
    <source>
        <strain evidence="1">MMC_N1</strain>
    </source>
</reference>
<proteinExistence type="predicted"/>
<keyword evidence="2" id="KW-1185">Reference proteome</keyword>
<name>A0ABQ9JXP3_9CUCU</name>
<protein>
    <submittedName>
        <fullName evidence="1">Uncharacterized protein</fullName>
    </submittedName>
</protein>
<evidence type="ECO:0000313" key="1">
    <source>
        <dbReference type="EMBL" id="KAJ8983131.1"/>
    </source>
</evidence>
<comment type="caution">
    <text evidence="1">The sequence shown here is derived from an EMBL/GenBank/DDBJ whole genome shotgun (WGS) entry which is preliminary data.</text>
</comment>
<dbReference type="Proteomes" id="UP001162164">
    <property type="component" value="Unassembled WGS sequence"/>
</dbReference>
<gene>
    <name evidence="1" type="ORF">NQ317_014706</name>
</gene>
<dbReference type="EMBL" id="JAPWTJ010000093">
    <property type="protein sequence ID" value="KAJ8983131.1"/>
    <property type="molecule type" value="Genomic_DNA"/>
</dbReference>
<evidence type="ECO:0000313" key="2">
    <source>
        <dbReference type="Proteomes" id="UP001162164"/>
    </source>
</evidence>